<reference evidence="1 2" key="1">
    <citation type="submission" date="2014-04" db="EMBL/GenBank/DDBJ databases">
        <authorList>
            <consortium name="DOE Joint Genome Institute"/>
            <person name="Kuo A."/>
            <person name="Kohler A."/>
            <person name="Costa M.D."/>
            <person name="Nagy L.G."/>
            <person name="Floudas D."/>
            <person name="Copeland A."/>
            <person name="Barry K.W."/>
            <person name="Cichocki N."/>
            <person name="Veneault-Fourrey C."/>
            <person name="LaButti K."/>
            <person name="Lindquist E.A."/>
            <person name="Lipzen A."/>
            <person name="Lundell T."/>
            <person name="Morin E."/>
            <person name="Murat C."/>
            <person name="Sun H."/>
            <person name="Tunlid A."/>
            <person name="Henrissat B."/>
            <person name="Grigoriev I.V."/>
            <person name="Hibbett D.S."/>
            <person name="Martin F."/>
            <person name="Nordberg H.P."/>
            <person name="Cantor M.N."/>
            <person name="Hua S.X."/>
        </authorList>
    </citation>
    <scope>NUCLEOTIDE SEQUENCE [LARGE SCALE GENOMIC DNA]</scope>
    <source>
        <strain evidence="1 2">441</strain>
    </source>
</reference>
<accession>A0A0C9Z055</accession>
<dbReference type="AlphaFoldDB" id="A0A0C9Z055"/>
<dbReference type="InterPro" id="IPR040521">
    <property type="entry name" value="KDZ"/>
</dbReference>
<dbReference type="Proteomes" id="UP000054018">
    <property type="component" value="Unassembled WGS sequence"/>
</dbReference>
<gene>
    <name evidence="1" type="ORF">PISMIDRAFT_114666</name>
</gene>
<dbReference type="OrthoDB" id="3246730at2759"/>
<feature type="non-terminal residue" evidence="1">
    <location>
        <position position="796"/>
    </location>
</feature>
<name>A0A0C9Z055_9AGAM</name>
<dbReference type="PANTHER" id="PTHR33096">
    <property type="entry name" value="CXC2 DOMAIN-CONTAINING PROTEIN"/>
    <property type="match status" value="1"/>
</dbReference>
<sequence length="796" mass="91315">MRRDRILQRTEAFRCQLDAMTSAYLQWCAGGKQTRRPEVDGGDDPTTRMLQLIVVDVFSAEKIGFATKPYDNFVASALVRQGVIPCSPITPTVIITIRALELYRVLYYCNPHFSIQAYVKTLCDLHGYEFRRYLSSQFSITFDVYLQLTASVDSLVDKVLHHDSPNWHLKHCCPACTYTLEGEQPLRFSILYALDGNDSLKCIQHKLLSKDGEGQSASIELPMCQVLTCDRYLSCKFVDQYASQDVVSMVRNEDSEVNPCAGRWKNMDDQKTKKTWGVYDETGIVLAVCRHGFSLLMVDMVQSGELAKYPLAIISKLLEVFGKDLGGGYDIGCQFKTMLDQSPLGPLAHSLNHTCLVGAFHGHAHRCLCQLDHLTTYTKGLGLEDLETCERTFSKSNALYHTGVIQSPTSTVRYASAFHQKQAISGYFKHNDDYEVYTNLSKFLYDNYKQALDTIRECEATLTGLMKEQNVPNEQVFEKWLVEEKAYLEQLSHEPPEEMLQMEYWEQLVKLTASKHDLDASRDAWAAFPAENTQLYASDATMMKKKEALRRHVLENYEKDLVCVQELERKLNIDIRWKPEDAEWQHAGRLVANREYQRALDRLEGLVVARIFELSKMNRASTGYKLRKHIAKALQARSSAIRAALDRYNTAARAMNPPRCQLHWDEVVEYAFLSEFDLLRDSRQDVSQQPWTTPAARLMMDWYFKKCRALEEVQCLNIEIRHFITYIQDEDRYLHRCEEQLRATHGPLAHQISIRRNVHGCFDTLHLKHLYNISQLRGFNGTLAPSISALKATGDS</sequence>
<evidence type="ECO:0000313" key="1">
    <source>
        <dbReference type="EMBL" id="KIK15722.1"/>
    </source>
</evidence>
<dbReference type="Pfam" id="PF18758">
    <property type="entry name" value="KDZ"/>
    <property type="match status" value="1"/>
</dbReference>
<reference evidence="2" key="2">
    <citation type="submission" date="2015-01" db="EMBL/GenBank/DDBJ databases">
        <title>Evolutionary Origins and Diversification of the Mycorrhizal Mutualists.</title>
        <authorList>
            <consortium name="DOE Joint Genome Institute"/>
            <consortium name="Mycorrhizal Genomics Consortium"/>
            <person name="Kohler A."/>
            <person name="Kuo A."/>
            <person name="Nagy L.G."/>
            <person name="Floudas D."/>
            <person name="Copeland A."/>
            <person name="Barry K.W."/>
            <person name="Cichocki N."/>
            <person name="Veneault-Fourrey C."/>
            <person name="LaButti K."/>
            <person name="Lindquist E.A."/>
            <person name="Lipzen A."/>
            <person name="Lundell T."/>
            <person name="Morin E."/>
            <person name="Murat C."/>
            <person name="Riley R."/>
            <person name="Ohm R."/>
            <person name="Sun H."/>
            <person name="Tunlid A."/>
            <person name="Henrissat B."/>
            <person name="Grigoriev I.V."/>
            <person name="Hibbett D.S."/>
            <person name="Martin F."/>
        </authorList>
    </citation>
    <scope>NUCLEOTIDE SEQUENCE [LARGE SCALE GENOMIC DNA]</scope>
    <source>
        <strain evidence="2">441</strain>
    </source>
</reference>
<protein>
    <submittedName>
        <fullName evidence="1">Unplaced genomic scaffold scaffold_195, whole genome shotgun sequence</fullName>
    </submittedName>
</protein>
<keyword evidence="2" id="KW-1185">Reference proteome</keyword>
<dbReference type="HOGENOM" id="CLU_013084_2_1_1"/>
<dbReference type="EMBL" id="KN833879">
    <property type="protein sequence ID" value="KIK15722.1"/>
    <property type="molecule type" value="Genomic_DNA"/>
</dbReference>
<organism evidence="1 2">
    <name type="scientific">Pisolithus microcarpus 441</name>
    <dbReference type="NCBI Taxonomy" id="765257"/>
    <lineage>
        <taxon>Eukaryota</taxon>
        <taxon>Fungi</taxon>
        <taxon>Dikarya</taxon>
        <taxon>Basidiomycota</taxon>
        <taxon>Agaricomycotina</taxon>
        <taxon>Agaricomycetes</taxon>
        <taxon>Agaricomycetidae</taxon>
        <taxon>Boletales</taxon>
        <taxon>Sclerodermatineae</taxon>
        <taxon>Pisolithaceae</taxon>
        <taxon>Pisolithus</taxon>
    </lineage>
</organism>
<proteinExistence type="predicted"/>
<dbReference type="PANTHER" id="PTHR33096:SF1">
    <property type="entry name" value="CXC1-LIKE CYSTEINE CLUSTER ASSOCIATED WITH KDZ TRANSPOSASES DOMAIN-CONTAINING PROTEIN"/>
    <property type="match status" value="1"/>
</dbReference>
<dbReference type="STRING" id="765257.A0A0C9Z055"/>
<evidence type="ECO:0000313" key="2">
    <source>
        <dbReference type="Proteomes" id="UP000054018"/>
    </source>
</evidence>